<keyword evidence="5" id="KW-0732">Signal</keyword>
<organism evidence="7 8">
    <name type="scientific">Teladorsagia circumcincta</name>
    <name type="common">Brown stomach worm</name>
    <name type="synonym">Ostertagia circumcincta</name>
    <dbReference type="NCBI Taxonomy" id="45464"/>
    <lineage>
        <taxon>Eukaryota</taxon>
        <taxon>Metazoa</taxon>
        <taxon>Ecdysozoa</taxon>
        <taxon>Nematoda</taxon>
        <taxon>Chromadorea</taxon>
        <taxon>Rhabditida</taxon>
        <taxon>Rhabditina</taxon>
        <taxon>Rhabditomorpha</taxon>
        <taxon>Strongyloidea</taxon>
        <taxon>Trichostrongylidae</taxon>
        <taxon>Teladorsagia</taxon>
    </lineage>
</organism>
<protein>
    <recommendedName>
        <fullName evidence="2">glucuronosyltransferase</fullName>
        <ecNumber evidence="2">2.4.1.17</ecNumber>
    </recommendedName>
</protein>
<dbReference type="GO" id="GO:0015020">
    <property type="term" value="F:glucuronosyltransferase activity"/>
    <property type="evidence" value="ECO:0007669"/>
    <property type="project" value="UniProtKB-EC"/>
</dbReference>
<comment type="similarity">
    <text evidence="1">Belongs to the UDP-glycosyltransferase family.</text>
</comment>
<name>A0A2G9U3K2_TELCI</name>
<dbReference type="InterPro" id="IPR050271">
    <property type="entry name" value="UDP-glycosyltransferase"/>
</dbReference>
<dbReference type="Pfam" id="PF00201">
    <property type="entry name" value="UDPGT"/>
    <property type="match status" value="1"/>
</dbReference>
<accession>A0A2G9U3K2</accession>
<evidence type="ECO:0000256" key="2">
    <source>
        <dbReference type="ARBA" id="ARBA00012544"/>
    </source>
</evidence>
<keyword evidence="4" id="KW-0808">Transferase</keyword>
<dbReference type="PANTHER" id="PTHR48043">
    <property type="entry name" value="EG:EG0003.4 PROTEIN-RELATED"/>
    <property type="match status" value="1"/>
</dbReference>
<dbReference type="SUPFAM" id="SSF53756">
    <property type="entry name" value="UDP-Glycosyltransferase/glycogen phosphorylase"/>
    <property type="match status" value="1"/>
</dbReference>
<keyword evidence="8" id="KW-1185">Reference proteome</keyword>
<comment type="catalytic activity">
    <reaction evidence="6">
        <text>glucuronate acceptor + UDP-alpha-D-glucuronate = acceptor beta-D-glucuronoside + UDP + H(+)</text>
        <dbReference type="Rhea" id="RHEA:21032"/>
        <dbReference type="ChEBI" id="CHEBI:15378"/>
        <dbReference type="ChEBI" id="CHEBI:58052"/>
        <dbReference type="ChEBI" id="CHEBI:58223"/>
        <dbReference type="ChEBI" id="CHEBI:132367"/>
        <dbReference type="ChEBI" id="CHEBI:132368"/>
        <dbReference type="EC" id="2.4.1.17"/>
    </reaction>
</comment>
<gene>
    <name evidence="7" type="ORF">TELCIR_13544</name>
</gene>
<proteinExistence type="inferred from homology"/>
<evidence type="ECO:0000313" key="8">
    <source>
        <dbReference type="Proteomes" id="UP000230423"/>
    </source>
</evidence>
<sequence length="145" mass="16099">MYYRKNETLLADPRLTVFVTHGGLGSTTELAHMGKPALLIPLFSDQTRNAHMLTKHGGGIVLKKSDLENPQMITDSLKSIISDDSYSQNAKRLAEMLLNQPISAKQLFIRHSEFAASGSSRNWFSFTNESISGDEMLLLANLNKC</sequence>
<dbReference type="InterPro" id="IPR002213">
    <property type="entry name" value="UDP_glucos_trans"/>
</dbReference>
<evidence type="ECO:0000313" key="7">
    <source>
        <dbReference type="EMBL" id="PIO64813.1"/>
    </source>
</evidence>
<evidence type="ECO:0000256" key="3">
    <source>
        <dbReference type="ARBA" id="ARBA00022676"/>
    </source>
</evidence>
<dbReference type="Gene3D" id="3.40.50.2000">
    <property type="entry name" value="Glycogen Phosphorylase B"/>
    <property type="match status" value="1"/>
</dbReference>
<dbReference type="Proteomes" id="UP000230423">
    <property type="component" value="Unassembled WGS sequence"/>
</dbReference>
<evidence type="ECO:0000256" key="6">
    <source>
        <dbReference type="ARBA" id="ARBA00047475"/>
    </source>
</evidence>
<dbReference type="AlphaFoldDB" id="A0A2G9U3K2"/>
<dbReference type="EMBL" id="KZ349552">
    <property type="protein sequence ID" value="PIO64813.1"/>
    <property type="molecule type" value="Genomic_DNA"/>
</dbReference>
<dbReference type="PANTHER" id="PTHR48043:SF23">
    <property type="entry name" value="UDP-GLUCURONOSYLTRANSFERASE"/>
    <property type="match status" value="1"/>
</dbReference>
<evidence type="ECO:0000256" key="4">
    <source>
        <dbReference type="ARBA" id="ARBA00022679"/>
    </source>
</evidence>
<reference evidence="7 8" key="1">
    <citation type="submission" date="2015-09" db="EMBL/GenBank/DDBJ databases">
        <title>Draft genome of the parasitic nematode Teladorsagia circumcincta isolate WARC Sus (inbred).</title>
        <authorList>
            <person name="Mitreva M."/>
        </authorList>
    </citation>
    <scope>NUCLEOTIDE SEQUENCE [LARGE SCALE GENOMIC DNA]</scope>
    <source>
        <strain evidence="7 8">S</strain>
    </source>
</reference>
<evidence type="ECO:0000256" key="5">
    <source>
        <dbReference type="ARBA" id="ARBA00022729"/>
    </source>
</evidence>
<dbReference type="EC" id="2.4.1.17" evidence="2"/>
<dbReference type="CDD" id="cd03784">
    <property type="entry name" value="GT1_Gtf-like"/>
    <property type="match status" value="1"/>
</dbReference>
<dbReference type="OrthoDB" id="5835829at2759"/>
<evidence type="ECO:0000256" key="1">
    <source>
        <dbReference type="ARBA" id="ARBA00009995"/>
    </source>
</evidence>
<keyword evidence="3" id="KW-0328">Glycosyltransferase</keyword>